<evidence type="ECO:0000313" key="1">
    <source>
        <dbReference type="EMBL" id="KIL30374.1"/>
    </source>
</evidence>
<dbReference type="RefSeq" id="WP_157680847.1">
    <property type="nucleotide sequence ID" value="NZ_JSXS01000125.1"/>
</dbReference>
<name>A0ABD3ZQM6_BACIU</name>
<dbReference type="EMBL" id="JSXS01000125">
    <property type="protein sequence ID" value="KIL30374.1"/>
    <property type="molecule type" value="Genomic_DNA"/>
</dbReference>
<dbReference type="AlphaFoldDB" id="A0ABD3ZQM6"/>
<proteinExistence type="predicted"/>
<dbReference type="Proteomes" id="UP000031970">
    <property type="component" value="Unassembled WGS sequence"/>
</dbReference>
<gene>
    <name evidence="1" type="ORF">B4067_1308</name>
</gene>
<reference evidence="1 2" key="1">
    <citation type="submission" date="2014-11" db="EMBL/GenBank/DDBJ databases">
        <title>Draft Genome Sequences of Nine Bacillus subtilis Strains that Form Spores with High Heat-Resistance.</title>
        <authorList>
            <person name="Krawcyk A.O."/>
            <person name="Berendsen E.M."/>
            <person name="de Jong A."/>
            <person name="Holsappel S."/>
            <person name="Eijlander R.T."/>
            <person name="Wells-Bennik M."/>
            <person name="Kuipers O.P."/>
        </authorList>
    </citation>
    <scope>NUCLEOTIDE SEQUENCE [LARGE SCALE GENOMIC DNA]</scope>
    <source>
        <strain evidence="1 2">B4067</strain>
    </source>
</reference>
<comment type="caution">
    <text evidence="1">The sequence shown here is derived from an EMBL/GenBank/DDBJ whole genome shotgun (WGS) entry which is preliminary data.</text>
</comment>
<protein>
    <submittedName>
        <fullName evidence="1">Uncharacterized protein</fullName>
    </submittedName>
</protein>
<evidence type="ECO:0000313" key="2">
    <source>
        <dbReference type="Proteomes" id="UP000031970"/>
    </source>
</evidence>
<accession>A0ABD3ZQM6</accession>
<sequence>MTFLAYRQIILDYEMHVIYRTRSGLIDNEKSTRLLDKLDEWNKTGCEVLSYD</sequence>
<organism evidence="1 2">
    <name type="scientific">Bacillus subtilis subsp. subtilis</name>
    <dbReference type="NCBI Taxonomy" id="135461"/>
    <lineage>
        <taxon>Bacteria</taxon>
        <taxon>Bacillati</taxon>
        <taxon>Bacillota</taxon>
        <taxon>Bacilli</taxon>
        <taxon>Bacillales</taxon>
        <taxon>Bacillaceae</taxon>
        <taxon>Bacillus</taxon>
    </lineage>
</organism>